<keyword evidence="2" id="KW-0812">Transmembrane</keyword>
<sequence>MKGDILDLLVQLNNDKSLPVDVTLEDIKALAMNMLVAGSETSAAAIVWAMTALMRNPRAMKKVQAEIR</sequence>
<keyword evidence="2" id="KW-0472">Membrane</keyword>
<dbReference type="OMA" id="DTGHKED"/>
<dbReference type="GO" id="GO:0005506">
    <property type="term" value="F:iron ion binding"/>
    <property type="evidence" value="ECO:0007669"/>
    <property type="project" value="InterPro"/>
</dbReference>
<reference evidence="4" key="1">
    <citation type="journal article" date="2011" name="Nature">
        <title>Genome sequence and analysis of the tuber crop potato.</title>
        <authorList>
            <consortium name="The Potato Genome Sequencing Consortium"/>
        </authorList>
    </citation>
    <scope>NUCLEOTIDE SEQUENCE [LARGE SCALE GENOMIC DNA]</scope>
    <source>
        <strain evidence="4">cv. DM1-3 516 R44</strain>
    </source>
</reference>
<dbReference type="Pfam" id="PF00067">
    <property type="entry name" value="p450"/>
    <property type="match status" value="1"/>
</dbReference>
<dbReference type="InterPro" id="IPR002401">
    <property type="entry name" value="Cyt_P450_E_grp-I"/>
</dbReference>
<accession>M1BZ91</accession>
<keyword evidence="1" id="KW-0560">Oxidoreductase</keyword>
<feature type="transmembrane region" description="Helical" evidence="2">
    <location>
        <begin position="30"/>
        <end position="53"/>
    </location>
</feature>
<dbReference type="PaxDb" id="4113-PGSC0003DMT400056296"/>
<dbReference type="GO" id="GO:0020037">
    <property type="term" value="F:heme binding"/>
    <property type="evidence" value="ECO:0007669"/>
    <property type="project" value="InterPro"/>
</dbReference>
<evidence type="ECO:0000256" key="1">
    <source>
        <dbReference type="ARBA" id="ARBA00023002"/>
    </source>
</evidence>
<keyword evidence="4" id="KW-1185">Reference proteome</keyword>
<dbReference type="InterPro" id="IPR001128">
    <property type="entry name" value="Cyt_P450"/>
</dbReference>
<dbReference type="GO" id="GO:0004497">
    <property type="term" value="F:monooxygenase activity"/>
    <property type="evidence" value="ECO:0007669"/>
    <property type="project" value="InterPro"/>
</dbReference>
<dbReference type="InterPro" id="IPR036396">
    <property type="entry name" value="Cyt_P450_sf"/>
</dbReference>
<dbReference type="InParanoid" id="M1BZ91"/>
<dbReference type="EnsemblPlants" id="PGSC0003DMT400056296">
    <property type="protein sequence ID" value="PGSC0003DMT400056296"/>
    <property type="gene ID" value="PGSC0003DMG400021871"/>
</dbReference>
<dbReference type="eggNOG" id="KOG0156">
    <property type="taxonomic scope" value="Eukaryota"/>
</dbReference>
<reference evidence="3" key="2">
    <citation type="submission" date="2015-06" db="UniProtKB">
        <authorList>
            <consortium name="EnsemblPlants"/>
        </authorList>
    </citation>
    <scope>IDENTIFICATION</scope>
    <source>
        <strain evidence="3">DM1-3 516 R44</strain>
    </source>
</reference>
<dbReference type="HOGENOM" id="CLU_001570_29_4_1"/>
<proteinExistence type="predicted"/>
<organism evidence="3 4">
    <name type="scientific">Solanum tuberosum</name>
    <name type="common">Potato</name>
    <dbReference type="NCBI Taxonomy" id="4113"/>
    <lineage>
        <taxon>Eukaryota</taxon>
        <taxon>Viridiplantae</taxon>
        <taxon>Streptophyta</taxon>
        <taxon>Embryophyta</taxon>
        <taxon>Tracheophyta</taxon>
        <taxon>Spermatophyta</taxon>
        <taxon>Magnoliopsida</taxon>
        <taxon>eudicotyledons</taxon>
        <taxon>Gunneridae</taxon>
        <taxon>Pentapetalae</taxon>
        <taxon>asterids</taxon>
        <taxon>lamiids</taxon>
        <taxon>Solanales</taxon>
        <taxon>Solanaceae</taxon>
        <taxon>Solanoideae</taxon>
        <taxon>Solaneae</taxon>
        <taxon>Solanum</taxon>
    </lineage>
</organism>
<dbReference type="PANTHER" id="PTHR24301:SF2">
    <property type="entry name" value="THROMBOXANE-A SYNTHASE"/>
    <property type="match status" value="1"/>
</dbReference>
<evidence type="ECO:0000256" key="2">
    <source>
        <dbReference type="SAM" id="Phobius"/>
    </source>
</evidence>
<dbReference type="Proteomes" id="UP000011115">
    <property type="component" value="Unassembled WGS sequence"/>
</dbReference>
<dbReference type="PANTHER" id="PTHR24301">
    <property type="entry name" value="THROMBOXANE-A SYNTHASE"/>
    <property type="match status" value="1"/>
</dbReference>
<keyword evidence="2" id="KW-1133">Transmembrane helix</keyword>
<dbReference type="PRINTS" id="PR00463">
    <property type="entry name" value="EP450I"/>
</dbReference>
<protein>
    <submittedName>
        <fullName evidence="3">Cytochrome P450 monooxygenase CYP83G2</fullName>
    </submittedName>
</protein>
<dbReference type="Gramene" id="PGSC0003DMT400056296">
    <property type="protein sequence ID" value="PGSC0003DMT400056296"/>
    <property type="gene ID" value="PGSC0003DMG400021871"/>
</dbReference>
<dbReference type="SUPFAM" id="SSF48264">
    <property type="entry name" value="Cytochrome P450"/>
    <property type="match status" value="1"/>
</dbReference>
<name>M1BZ91_SOLTU</name>
<dbReference type="AlphaFoldDB" id="M1BZ91"/>
<evidence type="ECO:0000313" key="4">
    <source>
        <dbReference type="Proteomes" id="UP000011115"/>
    </source>
</evidence>
<dbReference type="GO" id="GO:0016705">
    <property type="term" value="F:oxidoreductase activity, acting on paired donors, with incorporation or reduction of molecular oxygen"/>
    <property type="evidence" value="ECO:0007669"/>
    <property type="project" value="InterPro"/>
</dbReference>
<evidence type="ECO:0000313" key="3">
    <source>
        <dbReference type="EnsemblPlants" id="PGSC0003DMT400056296"/>
    </source>
</evidence>
<dbReference type="Gene3D" id="1.10.630.10">
    <property type="entry name" value="Cytochrome P450"/>
    <property type="match status" value="1"/>
</dbReference>